<reference evidence="5" key="1">
    <citation type="submission" date="2020-05" db="EMBL/GenBank/DDBJ databases">
        <title>Novel species in genus Nocardioides.</title>
        <authorList>
            <person name="Zhang G."/>
        </authorList>
    </citation>
    <scope>NUCLEOTIDE SEQUENCE [LARGE SCALE GENOMIC DNA]</scope>
    <source>
        <strain evidence="5">zg-1050</strain>
    </source>
</reference>
<dbReference type="Gene3D" id="3.90.1640.10">
    <property type="entry name" value="inorganic pyrophosphatase (n-terminal core)"/>
    <property type="match status" value="1"/>
</dbReference>
<dbReference type="PANTHER" id="PTHR47618">
    <property type="entry name" value="BIFUNCTIONAL OLIGORIBONUCLEASE AND PAP PHOSPHATASE NRNA"/>
    <property type="match status" value="1"/>
</dbReference>
<evidence type="ECO:0000313" key="4">
    <source>
        <dbReference type="EMBL" id="QKF07031.1"/>
    </source>
</evidence>
<name>A0A6M8J1Q8_9ACTN</name>
<feature type="domain" description="DDH" evidence="2">
    <location>
        <begin position="39"/>
        <end position="163"/>
    </location>
</feature>
<dbReference type="SUPFAM" id="SSF64182">
    <property type="entry name" value="DHH phosphoesterases"/>
    <property type="match status" value="1"/>
</dbReference>
<dbReference type="AlphaFoldDB" id="A0A6M8J1Q8"/>
<accession>A0A6M8J1Q8</accession>
<feature type="region of interest" description="Disordered" evidence="1">
    <location>
        <begin position="360"/>
        <end position="381"/>
    </location>
</feature>
<dbReference type="Proteomes" id="UP000503297">
    <property type="component" value="Chromosome"/>
</dbReference>
<feature type="compositionally biased region" description="Low complexity" evidence="1">
    <location>
        <begin position="360"/>
        <end position="370"/>
    </location>
</feature>
<gene>
    <name evidence="4" type="ORF">HLV38_01985</name>
</gene>
<keyword evidence="5" id="KW-1185">Reference proteome</keyword>
<evidence type="ECO:0000313" key="5">
    <source>
        <dbReference type="Proteomes" id="UP000503297"/>
    </source>
</evidence>
<dbReference type="Pfam" id="PF01368">
    <property type="entry name" value="DHH"/>
    <property type="match status" value="1"/>
</dbReference>
<dbReference type="InterPro" id="IPR001667">
    <property type="entry name" value="DDH_dom"/>
</dbReference>
<evidence type="ECO:0000256" key="1">
    <source>
        <dbReference type="SAM" id="MobiDB-lite"/>
    </source>
</evidence>
<dbReference type="InterPro" id="IPR038763">
    <property type="entry name" value="DHH_sf"/>
</dbReference>
<feature type="domain" description="DHHA1" evidence="3">
    <location>
        <begin position="258"/>
        <end position="338"/>
    </location>
</feature>
<dbReference type="PANTHER" id="PTHR47618:SF1">
    <property type="entry name" value="BIFUNCTIONAL OLIGORIBONUCLEASE AND PAP PHOSPHATASE NRNA"/>
    <property type="match status" value="1"/>
</dbReference>
<dbReference type="EMBL" id="CP053716">
    <property type="protein sequence ID" value="QKF07031.1"/>
    <property type="molecule type" value="Genomic_DNA"/>
</dbReference>
<dbReference type="RefSeq" id="WP_173163825.1">
    <property type="nucleotide sequence ID" value="NZ_CP053716.1"/>
</dbReference>
<protein>
    <submittedName>
        <fullName evidence="4">Bifunctional oligoribonuclease/PAP phosphatase NrnA</fullName>
    </submittedName>
</protein>
<dbReference type="KEGG" id="bwa:HLV38_01985"/>
<dbReference type="GO" id="GO:0003676">
    <property type="term" value="F:nucleic acid binding"/>
    <property type="evidence" value="ECO:0007669"/>
    <property type="project" value="InterPro"/>
</dbReference>
<dbReference type="Gene3D" id="3.10.310.30">
    <property type="match status" value="1"/>
</dbReference>
<dbReference type="Pfam" id="PF02272">
    <property type="entry name" value="DHHA1"/>
    <property type="match status" value="1"/>
</dbReference>
<organism evidence="4 5">
    <name type="scientific">Berryella wangjianweii</name>
    <dbReference type="NCBI Taxonomy" id="2734634"/>
    <lineage>
        <taxon>Bacteria</taxon>
        <taxon>Bacillati</taxon>
        <taxon>Actinomycetota</taxon>
        <taxon>Coriobacteriia</taxon>
        <taxon>Eggerthellales</taxon>
        <taxon>Eggerthellaceae</taxon>
        <taxon>Berryella</taxon>
    </lineage>
</organism>
<evidence type="ECO:0000259" key="2">
    <source>
        <dbReference type="Pfam" id="PF01368"/>
    </source>
</evidence>
<dbReference type="InterPro" id="IPR051319">
    <property type="entry name" value="Oligoribo/pAp-PDE_c-di-AMP_PDE"/>
</dbReference>
<evidence type="ECO:0000259" key="3">
    <source>
        <dbReference type="Pfam" id="PF02272"/>
    </source>
</evidence>
<proteinExistence type="predicted"/>
<dbReference type="InterPro" id="IPR003156">
    <property type="entry name" value="DHHA1_dom"/>
</dbReference>
<sequence length="381" mass="38422">MSSALSGAAPRGVPAARLTPQSNASLEQIAEALRGADDIVVCGHVSPDGDCIGSQLALTHTLNDLGKRVTPVLADARVAPPSLAFLPGSELLTSADDFQGPCEAFVAVDVPTVERIGAAARIHARASLTITIDHHAAPQAMSQMVYVEPEAPATALRVWDLCRLLVGAPSPAAAQCAFTGLATDTGSFQYASAGEGAFRTAADMIACGADPALTAREFFQRRTLASLQVQAQAIGSARFLLGGAAVLGTLDSAQIASAGAVKSDIEPVVDALRSIEGVEVAVLLRQQDGIVRGSARAKSTADVAQMARLFGGGGHVAAAGFSIDAPLDEAAARVSAAIERLYGPCASQVASGASAEDPLAAGASARAAHATSDGQTAGAPQ</sequence>